<dbReference type="OrthoDB" id="2679136at2"/>
<proteinExistence type="predicted"/>
<comment type="caution">
    <text evidence="1">The sequence shown here is derived from an EMBL/GenBank/DDBJ whole genome shotgun (WGS) entry which is preliminary data.</text>
</comment>
<dbReference type="AlphaFoldDB" id="A0A3D9HTG0"/>
<reference evidence="1 2" key="1">
    <citation type="submission" date="2018-07" db="EMBL/GenBank/DDBJ databases">
        <title>Genomic Encyclopedia of Type Strains, Phase III (KMG-III): the genomes of soil and plant-associated and newly described type strains.</title>
        <authorList>
            <person name="Whitman W."/>
        </authorList>
    </citation>
    <scope>NUCLEOTIDE SEQUENCE [LARGE SCALE GENOMIC DNA]</scope>
    <source>
        <strain evidence="1 2">CECT 7287</strain>
    </source>
</reference>
<dbReference type="RefSeq" id="WP_116065717.1">
    <property type="nucleotide sequence ID" value="NZ_QRDZ01000055.1"/>
</dbReference>
<dbReference type="EMBL" id="QRDZ01000055">
    <property type="protein sequence ID" value="RED52788.1"/>
    <property type="molecule type" value="Genomic_DNA"/>
</dbReference>
<evidence type="ECO:0000313" key="1">
    <source>
        <dbReference type="EMBL" id="RED52788.1"/>
    </source>
</evidence>
<accession>A0A3D9HTG0</accession>
<protein>
    <submittedName>
        <fullName evidence="1">Uncharacterized protein</fullName>
    </submittedName>
</protein>
<name>A0A3D9HTG0_9BACL</name>
<sequence length="100" mass="11735">MLKAVEVNLDMDEMIIRLEKASESTPIEYTKLNKLVLAKEPVRKMLWVVDVRTIRVYSREMEEPFMIASDKVRDFDKVEDYLLKIADKYDVEVSPMSTFG</sequence>
<evidence type="ECO:0000313" key="2">
    <source>
        <dbReference type="Proteomes" id="UP000256977"/>
    </source>
</evidence>
<keyword evidence="2" id="KW-1185">Reference proteome</keyword>
<organism evidence="1 2">
    <name type="scientific">Cohnella phaseoli</name>
    <dbReference type="NCBI Taxonomy" id="456490"/>
    <lineage>
        <taxon>Bacteria</taxon>
        <taxon>Bacillati</taxon>
        <taxon>Bacillota</taxon>
        <taxon>Bacilli</taxon>
        <taxon>Bacillales</taxon>
        <taxon>Paenibacillaceae</taxon>
        <taxon>Cohnella</taxon>
    </lineage>
</organism>
<dbReference type="Proteomes" id="UP000256977">
    <property type="component" value="Unassembled WGS sequence"/>
</dbReference>
<gene>
    <name evidence="1" type="ORF">DFP98_15525</name>
</gene>